<feature type="transmembrane region" description="Helical" evidence="6">
    <location>
        <begin position="335"/>
        <end position="359"/>
    </location>
</feature>
<dbReference type="Gene3D" id="1.20.1250.20">
    <property type="entry name" value="MFS general substrate transporter like domains"/>
    <property type="match status" value="1"/>
</dbReference>
<feature type="transmembrane region" description="Helical" evidence="6">
    <location>
        <begin position="85"/>
        <end position="106"/>
    </location>
</feature>
<keyword evidence="9" id="KW-1185">Reference proteome</keyword>
<feature type="transmembrane region" description="Helical" evidence="6">
    <location>
        <begin position="28"/>
        <end position="47"/>
    </location>
</feature>
<dbReference type="EMBL" id="JASNQZ010000012">
    <property type="protein sequence ID" value="KAL0950328.1"/>
    <property type="molecule type" value="Genomic_DNA"/>
</dbReference>
<keyword evidence="5 6" id="KW-0472">Membrane</keyword>
<dbReference type="InterPro" id="IPR000109">
    <property type="entry name" value="POT_fam"/>
</dbReference>
<reference evidence="9" key="1">
    <citation type="submission" date="2024-06" db="EMBL/GenBank/DDBJ databases">
        <title>Multi-omics analyses provide insights into the biosynthesis of the anticancer antibiotic pleurotin in Hohenbuehelia grisea.</title>
        <authorList>
            <person name="Weaver J.A."/>
            <person name="Alberti F."/>
        </authorList>
    </citation>
    <scope>NUCLEOTIDE SEQUENCE [LARGE SCALE GENOMIC DNA]</scope>
    <source>
        <strain evidence="9">T-177</strain>
    </source>
</reference>
<evidence type="ECO:0000313" key="8">
    <source>
        <dbReference type="EMBL" id="KAL0950328.1"/>
    </source>
</evidence>
<evidence type="ECO:0000313" key="9">
    <source>
        <dbReference type="Proteomes" id="UP001556367"/>
    </source>
</evidence>
<keyword evidence="7" id="KW-0732">Signal</keyword>
<feature type="transmembrane region" description="Helical" evidence="6">
    <location>
        <begin position="285"/>
        <end position="302"/>
    </location>
</feature>
<organism evidence="8 9">
    <name type="scientific">Hohenbuehelia grisea</name>
    <dbReference type="NCBI Taxonomy" id="104357"/>
    <lineage>
        <taxon>Eukaryota</taxon>
        <taxon>Fungi</taxon>
        <taxon>Dikarya</taxon>
        <taxon>Basidiomycota</taxon>
        <taxon>Agaricomycotina</taxon>
        <taxon>Agaricomycetes</taxon>
        <taxon>Agaricomycetidae</taxon>
        <taxon>Agaricales</taxon>
        <taxon>Pleurotineae</taxon>
        <taxon>Pleurotaceae</taxon>
        <taxon>Hohenbuehelia</taxon>
    </lineage>
</organism>
<dbReference type="SUPFAM" id="SSF103473">
    <property type="entry name" value="MFS general substrate transporter"/>
    <property type="match status" value="1"/>
</dbReference>
<evidence type="ECO:0000256" key="7">
    <source>
        <dbReference type="SAM" id="SignalP"/>
    </source>
</evidence>
<evidence type="ECO:0000256" key="3">
    <source>
        <dbReference type="ARBA" id="ARBA00022692"/>
    </source>
</evidence>
<protein>
    <submittedName>
        <fullName evidence="8">Uncharacterized protein</fullName>
    </submittedName>
</protein>
<evidence type="ECO:0000256" key="4">
    <source>
        <dbReference type="ARBA" id="ARBA00022989"/>
    </source>
</evidence>
<feature type="transmembrane region" description="Helical" evidence="6">
    <location>
        <begin position="112"/>
        <end position="133"/>
    </location>
</feature>
<sequence>MIFSLVCLAGHIILVGSASPSSLAHPDTALGLLILSIAVMGLGAGAIKANVSPMIAEQYTGKLRKETLPSGEVVIRSPAVTIQSIYLWFYAAINLGSCGAISASFLARDHGYWKAFLVPTGIFVMVPFVLLSGRKQYVVTPPRGSVLLEVLRVITMCMAPKWSINPVRTIKACRADDFWDPAKPSSYEPGKVPKKITWDEEFVGEVYRTVKACAVFCFFPFFWLCYSQIDGNLGTMAAAMTLNGTPNDLIQNLNPISIIVMIPIFDYIIYPFLRRRGINFTPIKRIYAGFLVAGLAMLYAAILQKFIYDTSPCHDLNPSECVKANKDPNPAPINVWVVSGPYILVGMAEIFASITSLEYAFTKAPKSMKSVVMAFSQFQTALSSALNFALVAVNVEPRFTWLFGSFAVTAWVIGTIFFFVFRKLDKMEAQLNAIGTGARDGFVDDSEKKPTV</sequence>
<feature type="transmembrane region" description="Helical" evidence="6">
    <location>
        <begin position="249"/>
        <end position="273"/>
    </location>
</feature>
<feature type="transmembrane region" description="Helical" evidence="6">
    <location>
        <begin position="371"/>
        <end position="393"/>
    </location>
</feature>
<evidence type="ECO:0000256" key="2">
    <source>
        <dbReference type="ARBA" id="ARBA00005982"/>
    </source>
</evidence>
<keyword evidence="3 6" id="KW-0812">Transmembrane</keyword>
<keyword evidence="4 6" id="KW-1133">Transmembrane helix</keyword>
<dbReference type="PANTHER" id="PTHR11654">
    <property type="entry name" value="OLIGOPEPTIDE TRANSPORTER-RELATED"/>
    <property type="match status" value="1"/>
</dbReference>
<evidence type="ECO:0000256" key="1">
    <source>
        <dbReference type="ARBA" id="ARBA00004141"/>
    </source>
</evidence>
<feature type="signal peptide" evidence="7">
    <location>
        <begin position="1"/>
        <end position="18"/>
    </location>
</feature>
<comment type="subcellular location">
    <subcellularLocation>
        <location evidence="1">Membrane</location>
        <topology evidence="1">Multi-pass membrane protein</topology>
    </subcellularLocation>
</comment>
<evidence type="ECO:0000256" key="5">
    <source>
        <dbReference type="ARBA" id="ARBA00023136"/>
    </source>
</evidence>
<dbReference type="Pfam" id="PF00854">
    <property type="entry name" value="PTR2"/>
    <property type="match status" value="1"/>
</dbReference>
<accession>A0ABR3J3X4</accession>
<gene>
    <name evidence="8" type="ORF">HGRIS_010299</name>
</gene>
<feature type="transmembrane region" description="Helical" evidence="6">
    <location>
        <begin position="212"/>
        <end position="229"/>
    </location>
</feature>
<comment type="caution">
    <text evidence="8">The sequence shown here is derived from an EMBL/GenBank/DDBJ whole genome shotgun (WGS) entry which is preliminary data.</text>
</comment>
<name>A0ABR3J3X4_9AGAR</name>
<comment type="similarity">
    <text evidence="2">Belongs to the major facilitator superfamily. Proton-dependent oligopeptide transporter (POT/PTR) (TC 2.A.17) family.</text>
</comment>
<dbReference type="InterPro" id="IPR036259">
    <property type="entry name" value="MFS_trans_sf"/>
</dbReference>
<proteinExistence type="inferred from homology"/>
<feature type="transmembrane region" description="Helical" evidence="6">
    <location>
        <begin position="399"/>
        <end position="421"/>
    </location>
</feature>
<feature type="chain" id="PRO_5046027655" evidence="7">
    <location>
        <begin position="19"/>
        <end position="452"/>
    </location>
</feature>
<dbReference type="Proteomes" id="UP001556367">
    <property type="component" value="Unassembled WGS sequence"/>
</dbReference>
<evidence type="ECO:0000256" key="6">
    <source>
        <dbReference type="SAM" id="Phobius"/>
    </source>
</evidence>